<dbReference type="GO" id="GO:0016747">
    <property type="term" value="F:acyltransferase activity, transferring groups other than amino-acyl groups"/>
    <property type="evidence" value="ECO:0007669"/>
    <property type="project" value="InterPro"/>
</dbReference>
<evidence type="ECO:0000256" key="3">
    <source>
        <dbReference type="ARBA" id="ARBA00038502"/>
    </source>
</evidence>
<evidence type="ECO:0000256" key="2">
    <source>
        <dbReference type="ARBA" id="ARBA00023315"/>
    </source>
</evidence>
<dbReference type="CDD" id="cd04301">
    <property type="entry name" value="NAT_SF"/>
    <property type="match status" value="1"/>
</dbReference>
<evidence type="ECO:0000259" key="4">
    <source>
        <dbReference type="PROSITE" id="PS51186"/>
    </source>
</evidence>
<dbReference type="Proteomes" id="UP000254925">
    <property type="component" value="Unassembled WGS sequence"/>
</dbReference>
<protein>
    <submittedName>
        <fullName evidence="5">Putative acetyltransferase</fullName>
    </submittedName>
</protein>
<evidence type="ECO:0000313" key="6">
    <source>
        <dbReference type="Proteomes" id="UP000254925"/>
    </source>
</evidence>
<organism evidence="5 6">
    <name type="scientific">Microvirga subterranea</name>
    <dbReference type="NCBI Taxonomy" id="186651"/>
    <lineage>
        <taxon>Bacteria</taxon>
        <taxon>Pseudomonadati</taxon>
        <taxon>Pseudomonadota</taxon>
        <taxon>Alphaproteobacteria</taxon>
        <taxon>Hyphomicrobiales</taxon>
        <taxon>Methylobacteriaceae</taxon>
        <taxon>Microvirga</taxon>
    </lineage>
</organism>
<evidence type="ECO:0000256" key="1">
    <source>
        <dbReference type="ARBA" id="ARBA00022679"/>
    </source>
</evidence>
<dbReference type="InterPro" id="IPR000182">
    <property type="entry name" value="GNAT_dom"/>
</dbReference>
<dbReference type="OrthoDB" id="9803907at2"/>
<dbReference type="SUPFAM" id="SSF55729">
    <property type="entry name" value="Acyl-CoA N-acyltransferases (Nat)"/>
    <property type="match status" value="1"/>
</dbReference>
<evidence type="ECO:0000313" key="5">
    <source>
        <dbReference type="EMBL" id="RDI58074.1"/>
    </source>
</evidence>
<keyword evidence="6" id="KW-1185">Reference proteome</keyword>
<dbReference type="InterPro" id="IPR016181">
    <property type="entry name" value="Acyl_CoA_acyltransferase"/>
</dbReference>
<reference evidence="5 6" key="1">
    <citation type="submission" date="2018-07" db="EMBL/GenBank/DDBJ databases">
        <title>Genomic Encyclopedia of Type Strains, Phase IV (KMG-IV): sequencing the most valuable type-strain genomes for metagenomic binning, comparative biology and taxonomic classification.</title>
        <authorList>
            <person name="Goeker M."/>
        </authorList>
    </citation>
    <scope>NUCLEOTIDE SEQUENCE [LARGE SCALE GENOMIC DNA]</scope>
    <source>
        <strain evidence="5 6">DSM 14364</strain>
    </source>
</reference>
<comment type="similarity">
    <text evidence="3">Belongs to the acetyltransferase family. RimJ subfamily.</text>
</comment>
<dbReference type="Pfam" id="PF00583">
    <property type="entry name" value="Acetyltransf_1"/>
    <property type="match status" value="1"/>
</dbReference>
<feature type="domain" description="N-acetyltransferase" evidence="4">
    <location>
        <begin position="16"/>
        <end position="171"/>
    </location>
</feature>
<dbReference type="EMBL" id="QQBB01000006">
    <property type="protein sequence ID" value="RDI58074.1"/>
    <property type="molecule type" value="Genomic_DNA"/>
</dbReference>
<comment type="caution">
    <text evidence="5">The sequence shown here is derived from an EMBL/GenBank/DDBJ whole genome shotgun (WGS) entry which is preliminary data.</text>
</comment>
<sequence length="175" mass="19291">MEPQQSPSEPPNDRDVTIRAVRLDDCEQIAALVSLPGFRFGTLALPHRTPEDVRKRIESGSPADVGLVAVHDGTIIGNGGLTRFQGRRAHAASLGMGIHDDWRGRGVGSRLLNELLTIADDWLDLRRIELTVYVDNAPAIALYERNGFRVEGTHKVFAFRNGSYVDAHAMARLKP</sequence>
<accession>A0A370HIW9</accession>
<dbReference type="PANTHER" id="PTHR43792:SF8">
    <property type="entry name" value="[RIBOSOMAL PROTEIN US5]-ALANINE N-ACETYLTRANSFERASE"/>
    <property type="match status" value="1"/>
</dbReference>
<proteinExistence type="inferred from homology"/>
<dbReference type="AlphaFoldDB" id="A0A370HIW9"/>
<dbReference type="Gene3D" id="3.40.630.30">
    <property type="match status" value="1"/>
</dbReference>
<dbReference type="RefSeq" id="WP_114771282.1">
    <property type="nucleotide sequence ID" value="NZ_QQBB01000006.1"/>
</dbReference>
<keyword evidence="1 5" id="KW-0808">Transferase</keyword>
<dbReference type="PANTHER" id="PTHR43792">
    <property type="entry name" value="GNAT FAMILY, PUTATIVE (AFU_ORTHOLOGUE AFUA_3G00765)-RELATED-RELATED"/>
    <property type="match status" value="1"/>
</dbReference>
<keyword evidence="2" id="KW-0012">Acyltransferase</keyword>
<dbReference type="InterPro" id="IPR051531">
    <property type="entry name" value="N-acetyltransferase"/>
</dbReference>
<dbReference type="PROSITE" id="PS51186">
    <property type="entry name" value="GNAT"/>
    <property type="match status" value="1"/>
</dbReference>
<gene>
    <name evidence="5" type="ORF">DES45_106388</name>
</gene>
<name>A0A370HIW9_9HYPH</name>